<dbReference type="Pfam" id="PF12796">
    <property type="entry name" value="Ank_2"/>
    <property type="match status" value="2"/>
</dbReference>
<evidence type="ECO:0000256" key="4">
    <source>
        <dbReference type="ARBA" id="ARBA00022989"/>
    </source>
</evidence>
<dbReference type="Proteomes" id="UP001187192">
    <property type="component" value="Unassembled WGS sequence"/>
</dbReference>
<feature type="repeat" description="ANK" evidence="7">
    <location>
        <begin position="143"/>
        <end position="175"/>
    </location>
</feature>
<keyword evidence="4 8" id="KW-1133">Transmembrane helix</keyword>
<dbReference type="SMART" id="SM00248">
    <property type="entry name" value="ANK"/>
    <property type="match status" value="8"/>
</dbReference>
<dbReference type="InterPro" id="IPR036770">
    <property type="entry name" value="Ankyrin_rpt-contain_sf"/>
</dbReference>
<gene>
    <name evidence="10" type="ORF">TIFTF001_003895</name>
</gene>
<feature type="repeat" description="ANK" evidence="7">
    <location>
        <begin position="100"/>
        <end position="132"/>
    </location>
</feature>
<keyword evidence="6 8" id="KW-0472">Membrane</keyword>
<dbReference type="PANTHER" id="PTHR24186:SF36">
    <property type="entry name" value="SERINE_THREONINE-PROTEIN PHOSPHATASE 6 REGULATORY ANKYRIN REPEAT SUBUNIT A-LIKE"/>
    <property type="match status" value="1"/>
</dbReference>
<organism evidence="10 11">
    <name type="scientific">Ficus carica</name>
    <name type="common">Common fig</name>
    <dbReference type="NCBI Taxonomy" id="3494"/>
    <lineage>
        <taxon>Eukaryota</taxon>
        <taxon>Viridiplantae</taxon>
        <taxon>Streptophyta</taxon>
        <taxon>Embryophyta</taxon>
        <taxon>Tracheophyta</taxon>
        <taxon>Spermatophyta</taxon>
        <taxon>Magnoliopsida</taxon>
        <taxon>eudicotyledons</taxon>
        <taxon>Gunneridae</taxon>
        <taxon>Pentapetalae</taxon>
        <taxon>rosids</taxon>
        <taxon>fabids</taxon>
        <taxon>Rosales</taxon>
        <taxon>Moraceae</taxon>
        <taxon>Ficeae</taxon>
        <taxon>Ficus</taxon>
    </lineage>
</organism>
<evidence type="ECO:0000256" key="7">
    <source>
        <dbReference type="PROSITE-ProRule" id="PRU00023"/>
    </source>
</evidence>
<evidence type="ECO:0000313" key="10">
    <source>
        <dbReference type="EMBL" id="GMN32992.1"/>
    </source>
</evidence>
<protein>
    <recommendedName>
        <fullName evidence="9">PGG domain-containing protein</fullName>
    </recommendedName>
</protein>
<reference evidence="10" key="1">
    <citation type="submission" date="2023-07" db="EMBL/GenBank/DDBJ databases">
        <title>draft genome sequence of fig (Ficus carica).</title>
        <authorList>
            <person name="Takahashi T."/>
            <person name="Nishimura K."/>
        </authorList>
    </citation>
    <scope>NUCLEOTIDE SEQUENCE</scope>
</reference>
<dbReference type="SUPFAM" id="SSF48403">
    <property type="entry name" value="Ankyrin repeat"/>
    <property type="match status" value="1"/>
</dbReference>
<evidence type="ECO:0000256" key="1">
    <source>
        <dbReference type="ARBA" id="ARBA00004141"/>
    </source>
</evidence>
<comment type="caution">
    <text evidence="10">The sequence shown here is derived from an EMBL/GenBank/DDBJ whole genome shotgun (WGS) entry which is preliminary data.</text>
</comment>
<proteinExistence type="predicted"/>
<evidence type="ECO:0000256" key="8">
    <source>
        <dbReference type="SAM" id="Phobius"/>
    </source>
</evidence>
<dbReference type="Gene3D" id="1.25.40.20">
    <property type="entry name" value="Ankyrin repeat-containing domain"/>
    <property type="match status" value="3"/>
</dbReference>
<dbReference type="PROSITE" id="PS50088">
    <property type="entry name" value="ANK_REPEAT"/>
    <property type="match status" value="3"/>
</dbReference>
<evidence type="ECO:0000256" key="2">
    <source>
        <dbReference type="ARBA" id="ARBA00022692"/>
    </source>
</evidence>
<dbReference type="PANTHER" id="PTHR24186">
    <property type="entry name" value="PROTEIN PHOSPHATASE 1 REGULATORY SUBUNIT"/>
    <property type="match status" value="1"/>
</dbReference>
<keyword evidence="5 7" id="KW-0040">ANK repeat</keyword>
<dbReference type="InterPro" id="IPR026961">
    <property type="entry name" value="PGG_dom"/>
</dbReference>
<comment type="subcellular location">
    <subcellularLocation>
        <location evidence="1">Membrane</location>
        <topology evidence="1">Multi-pass membrane protein</topology>
    </subcellularLocation>
</comment>
<dbReference type="EMBL" id="BTGU01000004">
    <property type="protein sequence ID" value="GMN32992.1"/>
    <property type="molecule type" value="Genomic_DNA"/>
</dbReference>
<keyword evidence="11" id="KW-1185">Reference proteome</keyword>
<dbReference type="PROSITE" id="PS50297">
    <property type="entry name" value="ANK_REP_REGION"/>
    <property type="match status" value="3"/>
</dbReference>
<feature type="transmembrane region" description="Helical" evidence="8">
    <location>
        <begin position="521"/>
        <end position="546"/>
    </location>
</feature>
<dbReference type="AlphaFoldDB" id="A0AA87ZDU5"/>
<feature type="transmembrane region" description="Helical" evidence="8">
    <location>
        <begin position="440"/>
        <end position="461"/>
    </location>
</feature>
<dbReference type="InterPro" id="IPR002110">
    <property type="entry name" value="Ankyrin_rpt"/>
</dbReference>
<dbReference type="Pfam" id="PF13962">
    <property type="entry name" value="PGG"/>
    <property type="match status" value="1"/>
</dbReference>
<feature type="transmembrane region" description="Helical" evidence="8">
    <location>
        <begin position="552"/>
        <end position="570"/>
    </location>
</feature>
<evidence type="ECO:0000256" key="6">
    <source>
        <dbReference type="ARBA" id="ARBA00023136"/>
    </source>
</evidence>
<feature type="domain" description="PGG" evidence="9">
    <location>
        <begin position="430"/>
        <end position="545"/>
    </location>
</feature>
<evidence type="ECO:0000256" key="5">
    <source>
        <dbReference type="ARBA" id="ARBA00023043"/>
    </source>
</evidence>
<evidence type="ECO:0000259" key="9">
    <source>
        <dbReference type="Pfam" id="PF13962"/>
    </source>
</evidence>
<name>A0AA87ZDU5_FICCA</name>
<evidence type="ECO:0000256" key="3">
    <source>
        <dbReference type="ARBA" id="ARBA00022737"/>
    </source>
</evidence>
<dbReference type="GO" id="GO:0005886">
    <property type="term" value="C:plasma membrane"/>
    <property type="evidence" value="ECO:0007669"/>
    <property type="project" value="TreeGrafter"/>
</dbReference>
<evidence type="ECO:0000313" key="11">
    <source>
        <dbReference type="Proteomes" id="UP001187192"/>
    </source>
</evidence>
<sequence>MASSSTGEVPADESPTEYMNSALYWEAEKHHIGHAIEKDAQRLDQLRTRHGNTVLHICITSDKTLADKNKTTNKEDSSCCKFVECVLQKCKQLLMKRNEKQETPLHLAARYGNEPVVKILIEQAEALHNADIAKQMLTMVTKEKDTALHEAARFNHLRVVELLISEDPDHYKYNANEAGKIPLFIAVERGYNKVALAILSKWSSENSPNGDPHGRNVLHAAAIVGIHGDILGKWKQLSKETDDQGWTALHYAAEGKWELTVKQLLEFDKSAAYVQDEQGRTALHIAAWNGHEAIMKQIMMQCPDCCELVDKRGRNVLHFAVESDRFKAVKVITKEYSLSYLLNAADTEGNTPFHLIMPTDYRILQDFIKLRRLDTPALLSKKNQNAVDIVYANQKDVASTKRHITRRLRKQLREANKNNTDHGDESSALEKIENAKDSTLIAAILIATVTFAAAFTMPGGYMSSDSSKSGKPGTAVLGKKAAFQAFIITDTLAMLLSTGAVLSHILAVLHLDTSMKLTSYIWAVYLTTFAMIAFLIAFATGTYVVLGNSPGLAITVCVIVVFALLLYLFISARLHETFEMLLPRFRRPKKEAKNNEVKIELNNEV</sequence>
<feature type="repeat" description="ANK" evidence="7">
    <location>
        <begin position="278"/>
        <end position="299"/>
    </location>
</feature>
<keyword evidence="3" id="KW-0677">Repeat</keyword>
<accession>A0AA87ZDU5</accession>
<feature type="transmembrane region" description="Helical" evidence="8">
    <location>
        <begin position="481"/>
        <end position="509"/>
    </location>
</feature>
<keyword evidence="2 8" id="KW-0812">Transmembrane</keyword>